<evidence type="ECO:0000313" key="1">
    <source>
        <dbReference type="EMBL" id="QSB15714.1"/>
    </source>
</evidence>
<dbReference type="Proteomes" id="UP000662857">
    <property type="component" value="Chromosome"/>
</dbReference>
<keyword evidence="2" id="KW-1185">Reference proteome</keyword>
<dbReference type="EMBL" id="CP070499">
    <property type="protein sequence ID" value="QSB15714.1"/>
    <property type="molecule type" value="Genomic_DNA"/>
</dbReference>
<dbReference type="KEGG" id="nhy:JQS43_05080"/>
<gene>
    <name evidence="1" type="ORF">JQS43_05080</name>
</gene>
<proteinExistence type="predicted"/>
<dbReference type="RefSeq" id="WP_239677898.1">
    <property type="nucleotide sequence ID" value="NZ_CP070499.1"/>
</dbReference>
<dbReference type="AlphaFoldDB" id="A0A895YD26"/>
<name>A0A895YD26_9ACTN</name>
<protein>
    <submittedName>
        <fullName evidence="1">Uncharacterized protein</fullName>
    </submittedName>
</protein>
<organism evidence="1 2">
    <name type="scientific">Natronosporangium hydrolyticum</name>
    <dbReference type="NCBI Taxonomy" id="2811111"/>
    <lineage>
        <taxon>Bacteria</taxon>
        <taxon>Bacillati</taxon>
        <taxon>Actinomycetota</taxon>
        <taxon>Actinomycetes</taxon>
        <taxon>Micromonosporales</taxon>
        <taxon>Micromonosporaceae</taxon>
        <taxon>Natronosporangium</taxon>
    </lineage>
</organism>
<reference evidence="1" key="1">
    <citation type="submission" date="2021-02" db="EMBL/GenBank/DDBJ databases">
        <title>Natrosporangium hydrolyticum gen. nov., sp. nov, a haloalkaliphilic actinobacterium from a soda solonchak soil.</title>
        <authorList>
            <person name="Sorokin D.Y."/>
            <person name="Khijniak T.V."/>
            <person name="Zakharycheva A.P."/>
            <person name="Boueva O.V."/>
            <person name="Ariskina E.V."/>
            <person name="Hahnke R.L."/>
            <person name="Bunk B."/>
            <person name="Sproer C."/>
            <person name="Schumann P."/>
            <person name="Evtushenko L.I."/>
            <person name="Kublanov I.V."/>
        </authorList>
    </citation>
    <scope>NUCLEOTIDE SEQUENCE</scope>
    <source>
        <strain evidence="1">DSM 106523</strain>
    </source>
</reference>
<sequence length="76" mass="8227">MVDQTIGRHRLADGRWGLRPNLQQLGVRASNLGTNATGAANLVSDADGEGAAVLRTQTNHAEQQRSWLLRPVDAPR</sequence>
<evidence type="ECO:0000313" key="2">
    <source>
        <dbReference type="Proteomes" id="UP000662857"/>
    </source>
</evidence>
<accession>A0A895YD26</accession>